<evidence type="ECO:0000256" key="1">
    <source>
        <dbReference type="ARBA" id="ARBA00004418"/>
    </source>
</evidence>
<sequence length="538" mass="58506">MTPSQGRPSPLVLPLSRRRVLKGATGAAAALCATGVAGKGYRRALAQDDIRAELLSSADAVRAGELTLQKRVDPGAFAGQTVRFQGLSNENFHVDVFRQVAQAWEEHTGATVEWIEVTQADSFSRMQQAISTDSVGFDILEGSGGWEGDLLGGGHCLPMPEALLSDAAYAFDDIVPYLQSPTRTWDGVTYGASIDGDMHHFNYRKDVFMSEDLAAQWAESGGEGEFGIPTTWQQVQAYSAFLAGKELDGEPLYGILDSLAPSGGVGTYFFASRASAYAKYPGDPAFFFSPDMTPRINSPAWVRALEDMVAGIEFAPPDQTNAELLRNLDNFLAGTGTMCHWWADVGSNVYTNASSLVQGKVGYSILPGSPDVYNFETGAFETLPETNFAPYLAFLGWGLYVMKEAEVQGVSEAAWDLVAHLTGKDISAWMSVYPSGMNPWRESHFTASEWTVSGFPEAEAQEYLDSIRDSYNHPNRIVDLRIPGQGSYFEALEAAYTRAVTGDVSAQEALDEAAVRWNEITDGLDRARQTQLYQASLG</sequence>
<evidence type="ECO:0000256" key="3">
    <source>
        <dbReference type="ARBA" id="ARBA00022448"/>
    </source>
</evidence>
<dbReference type="Gene3D" id="3.40.190.10">
    <property type="entry name" value="Periplasmic binding protein-like II"/>
    <property type="match status" value="2"/>
</dbReference>
<dbReference type="PANTHER" id="PTHR43649:SF34">
    <property type="entry name" value="ABC TRANSPORTER PERIPLASMIC-BINDING PROTEIN YCJN-RELATED"/>
    <property type="match status" value="1"/>
</dbReference>
<reference evidence="5" key="1">
    <citation type="submission" date="2020-02" db="EMBL/GenBank/DDBJ databases">
        <authorList>
            <person name="Meier V. D."/>
        </authorList>
    </citation>
    <scope>NUCLEOTIDE SEQUENCE</scope>
    <source>
        <strain evidence="5">AVDCRST_MAG70</strain>
    </source>
</reference>
<accession>A0A6J4U7X5</accession>
<dbReference type="InterPro" id="IPR006059">
    <property type="entry name" value="SBP"/>
</dbReference>
<dbReference type="AlphaFoldDB" id="A0A6J4U7X5"/>
<dbReference type="GO" id="GO:0042597">
    <property type="term" value="C:periplasmic space"/>
    <property type="evidence" value="ECO:0007669"/>
    <property type="project" value="UniProtKB-SubCell"/>
</dbReference>
<evidence type="ECO:0000313" key="5">
    <source>
        <dbReference type="EMBL" id="CAA9540922.1"/>
    </source>
</evidence>
<dbReference type="InterPro" id="IPR050490">
    <property type="entry name" value="Bact_solute-bd_prot1"/>
</dbReference>
<dbReference type="EMBL" id="CADCWH010000019">
    <property type="protein sequence ID" value="CAA9540922.1"/>
    <property type="molecule type" value="Genomic_DNA"/>
</dbReference>
<organism evidence="5">
    <name type="scientific">uncultured Thermomicrobiales bacterium</name>
    <dbReference type="NCBI Taxonomy" id="1645740"/>
    <lineage>
        <taxon>Bacteria</taxon>
        <taxon>Pseudomonadati</taxon>
        <taxon>Thermomicrobiota</taxon>
        <taxon>Thermomicrobia</taxon>
        <taxon>Thermomicrobiales</taxon>
        <taxon>environmental samples</taxon>
    </lineage>
</organism>
<protein>
    <submittedName>
        <fullName evidence="5">Various polyols ABC transporter, periplasmic substrate-binding protein</fullName>
    </submittedName>
</protein>
<proteinExistence type="inferred from homology"/>
<evidence type="ECO:0000256" key="4">
    <source>
        <dbReference type="ARBA" id="ARBA00022729"/>
    </source>
</evidence>
<gene>
    <name evidence="5" type="ORF">AVDCRST_MAG70-101</name>
</gene>
<dbReference type="SUPFAM" id="SSF53850">
    <property type="entry name" value="Periplasmic binding protein-like II"/>
    <property type="match status" value="1"/>
</dbReference>
<dbReference type="InterPro" id="IPR006311">
    <property type="entry name" value="TAT_signal"/>
</dbReference>
<keyword evidence="4" id="KW-0732">Signal</keyword>
<evidence type="ECO:0000256" key="2">
    <source>
        <dbReference type="ARBA" id="ARBA00008520"/>
    </source>
</evidence>
<keyword evidence="3" id="KW-0813">Transport</keyword>
<dbReference type="PROSITE" id="PS51318">
    <property type="entry name" value="TAT"/>
    <property type="match status" value="1"/>
</dbReference>
<name>A0A6J4U7X5_9BACT</name>
<dbReference type="Pfam" id="PF13416">
    <property type="entry name" value="SBP_bac_8"/>
    <property type="match status" value="1"/>
</dbReference>
<comment type="subcellular location">
    <subcellularLocation>
        <location evidence="1">Periplasm</location>
    </subcellularLocation>
</comment>
<dbReference type="PANTHER" id="PTHR43649">
    <property type="entry name" value="ARABINOSE-BINDING PROTEIN-RELATED"/>
    <property type="match status" value="1"/>
</dbReference>
<comment type="similarity">
    <text evidence="2">Belongs to the bacterial solute-binding protein 1 family.</text>
</comment>